<evidence type="ECO:0000256" key="1">
    <source>
        <dbReference type="ARBA" id="ARBA00006484"/>
    </source>
</evidence>
<dbReference type="InterPro" id="IPR036291">
    <property type="entry name" value="NAD(P)-bd_dom_sf"/>
</dbReference>
<protein>
    <submittedName>
        <fullName evidence="3">3-ketoacyl-ACP reductase</fullName>
    </submittedName>
</protein>
<comment type="similarity">
    <text evidence="1">Belongs to the short-chain dehydrogenases/reductases (SDR) family.</text>
</comment>
<dbReference type="RefSeq" id="WP_067027191.1">
    <property type="nucleotide sequence ID" value="NZ_CP038256.1"/>
</dbReference>
<reference evidence="3 4" key="1">
    <citation type="submission" date="2016-05" db="EMBL/GenBank/DDBJ databases">
        <authorList>
            <person name="Lavstsen T."/>
            <person name="Jespersen J.S."/>
        </authorList>
    </citation>
    <scope>NUCLEOTIDE SEQUENCE [LARGE SCALE GENOMIC DNA]</scope>
    <source>
        <strain evidence="3 4">YLB-01</strain>
    </source>
</reference>
<sequence length="270" mass="28094">MSTSSALRGRTALITGASRVGGIGAAVARRLAAMGASVVIHHHRPHDVEQPWGADELAAVRASIEPHLAAGARLWDLPGDLALPDAPEQLIARAIDVAGPLDILVCNHAMSGTDGTLADIGIAELDAHWATDARSVLLATKAFAARHDAARPGGRVIWMTSGQGKGPMRGEVAYAAAKAALAGITMTVADELADQGIVLNTVNPGPVNTGFLDPGNGFDDATIEWLRGRFPSGRFGTPEDPARLIGWLVSDDGEWVVGQVIDSEGGFRRA</sequence>
<accession>A0A1B9N941</accession>
<evidence type="ECO:0000256" key="2">
    <source>
        <dbReference type="ARBA" id="ARBA00023002"/>
    </source>
</evidence>
<gene>
    <name evidence="3" type="ORF">A7J15_09190</name>
</gene>
<dbReference type="GO" id="GO:0016614">
    <property type="term" value="F:oxidoreductase activity, acting on CH-OH group of donors"/>
    <property type="evidence" value="ECO:0007669"/>
    <property type="project" value="UniProtKB-ARBA"/>
</dbReference>
<keyword evidence="4" id="KW-1185">Reference proteome</keyword>
<dbReference type="Gene3D" id="3.40.50.720">
    <property type="entry name" value="NAD(P)-binding Rossmann-like Domain"/>
    <property type="match status" value="1"/>
</dbReference>
<evidence type="ECO:0000313" key="3">
    <source>
        <dbReference type="EMBL" id="OCG73110.1"/>
    </source>
</evidence>
<dbReference type="EMBL" id="LXMD01000027">
    <property type="protein sequence ID" value="OCG73110.1"/>
    <property type="molecule type" value="Genomic_DNA"/>
</dbReference>
<dbReference type="InterPro" id="IPR002347">
    <property type="entry name" value="SDR_fam"/>
</dbReference>
<dbReference type="STRING" id="904291.A7J15_09190"/>
<dbReference type="PRINTS" id="PR00081">
    <property type="entry name" value="GDHRDH"/>
</dbReference>
<dbReference type="Proteomes" id="UP000093355">
    <property type="component" value="Unassembled WGS sequence"/>
</dbReference>
<dbReference type="AlphaFoldDB" id="A0A1B9N941"/>
<evidence type="ECO:0000313" key="4">
    <source>
        <dbReference type="Proteomes" id="UP000093355"/>
    </source>
</evidence>
<keyword evidence="2" id="KW-0560">Oxidoreductase</keyword>
<dbReference type="PROSITE" id="PS00061">
    <property type="entry name" value="ADH_SHORT"/>
    <property type="match status" value="1"/>
</dbReference>
<comment type="caution">
    <text evidence="3">The sequence shown here is derived from an EMBL/GenBank/DDBJ whole genome shotgun (WGS) entry which is preliminary data.</text>
</comment>
<dbReference type="InterPro" id="IPR020904">
    <property type="entry name" value="Sc_DH/Rdtase_CS"/>
</dbReference>
<dbReference type="PANTHER" id="PTHR48107">
    <property type="entry name" value="NADPH-DEPENDENT ALDEHYDE REDUCTASE-LIKE PROTEIN, CHLOROPLASTIC-RELATED"/>
    <property type="match status" value="1"/>
</dbReference>
<dbReference type="SUPFAM" id="SSF51735">
    <property type="entry name" value="NAD(P)-binding Rossmann-fold domains"/>
    <property type="match status" value="1"/>
</dbReference>
<organism evidence="3 4">
    <name type="scientific">Microbacterium sediminis</name>
    <dbReference type="NCBI Taxonomy" id="904291"/>
    <lineage>
        <taxon>Bacteria</taxon>
        <taxon>Bacillati</taxon>
        <taxon>Actinomycetota</taxon>
        <taxon>Actinomycetes</taxon>
        <taxon>Micrococcales</taxon>
        <taxon>Microbacteriaceae</taxon>
        <taxon>Microbacterium</taxon>
    </lineage>
</organism>
<dbReference type="OrthoDB" id="9803333at2"/>
<dbReference type="Pfam" id="PF13561">
    <property type="entry name" value="adh_short_C2"/>
    <property type="match status" value="1"/>
</dbReference>
<dbReference type="NCBIfam" id="NF009389">
    <property type="entry name" value="PRK12748.1"/>
    <property type="match status" value="1"/>
</dbReference>
<proteinExistence type="inferred from homology"/>
<dbReference type="PANTHER" id="PTHR48107:SF7">
    <property type="entry name" value="RE15974P"/>
    <property type="match status" value="1"/>
</dbReference>
<name>A0A1B9N941_9MICO</name>